<comment type="similarity">
    <text evidence="2 11">Belongs to the fatty acid desaturase type 1 family.</text>
</comment>
<evidence type="ECO:0000256" key="1">
    <source>
        <dbReference type="ARBA" id="ARBA00004141"/>
    </source>
</evidence>
<keyword evidence="6 12" id="KW-1133">Transmembrane helix</keyword>
<feature type="transmembrane region" description="Helical" evidence="12">
    <location>
        <begin position="58"/>
        <end position="78"/>
    </location>
</feature>
<dbReference type="GO" id="GO:0005789">
    <property type="term" value="C:endoplasmic reticulum membrane"/>
    <property type="evidence" value="ECO:0007669"/>
    <property type="project" value="TreeGrafter"/>
</dbReference>
<dbReference type="AlphaFoldDB" id="A0A9N9XU62"/>
<evidence type="ECO:0000256" key="10">
    <source>
        <dbReference type="ARBA" id="ARBA00023160"/>
    </source>
</evidence>
<dbReference type="Proteomes" id="UP001153712">
    <property type="component" value="Chromosome 9"/>
</dbReference>
<dbReference type="GO" id="GO:0005506">
    <property type="term" value="F:iron ion binding"/>
    <property type="evidence" value="ECO:0007669"/>
    <property type="project" value="TreeGrafter"/>
</dbReference>
<protein>
    <submittedName>
        <fullName evidence="13">Uncharacterized protein</fullName>
    </submittedName>
</protein>
<keyword evidence="14" id="KW-1185">Reference proteome</keyword>
<evidence type="ECO:0000256" key="7">
    <source>
        <dbReference type="ARBA" id="ARBA00023002"/>
    </source>
</evidence>
<evidence type="ECO:0000256" key="8">
    <source>
        <dbReference type="ARBA" id="ARBA00023098"/>
    </source>
</evidence>
<dbReference type="EMBL" id="OU900102">
    <property type="protein sequence ID" value="CAG9865355.1"/>
    <property type="molecule type" value="Genomic_DNA"/>
</dbReference>
<evidence type="ECO:0000256" key="4">
    <source>
        <dbReference type="ARBA" id="ARBA00022692"/>
    </source>
</evidence>
<keyword evidence="9 12" id="KW-0472">Membrane</keyword>
<comment type="domain">
    <text evidence="11">The histidine box domains are involved in binding the catalytic metal ions.</text>
</comment>
<keyword evidence="10 11" id="KW-0275">Fatty acid biosynthesis</keyword>
<keyword evidence="4 11" id="KW-0812">Transmembrane</keyword>
<dbReference type="PRINTS" id="PR00075">
    <property type="entry name" value="FACDDSATRASE"/>
</dbReference>
<name>A0A9N9XU62_PHYSR</name>
<accession>A0A9N9XU62</accession>
<evidence type="ECO:0000313" key="14">
    <source>
        <dbReference type="Proteomes" id="UP001153712"/>
    </source>
</evidence>
<comment type="subcellular location">
    <subcellularLocation>
        <location evidence="1">Membrane</location>
        <topology evidence="1">Multi-pass membrane protein</topology>
    </subcellularLocation>
</comment>
<feature type="transmembrane region" description="Helical" evidence="12">
    <location>
        <begin position="233"/>
        <end position="252"/>
    </location>
</feature>
<feature type="transmembrane region" description="Helical" evidence="12">
    <location>
        <begin position="206"/>
        <end position="227"/>
    </location>
</feature>
<evidence type="ECO:0000256" key="11">
    <source>
        <dbReference type="RuleBase" id="RU000581"/>
    </source>
</evidence>
<reference evidence="13" key="1">
    <citation type="submission" date="2022-01" db="EMBL/GenBank/DDBJ databases">
        <authorList>
            <person name="King R."/>
        </authorList>
    </citation>
    <scope>NUCLEOTIDE SEQUENCE</scope>
</reference>
<organism evidence="13 14">
    <name type="scientific">Phyllotreta striolata</name>
    <name type="common">Striped flea beetle</name>
    <name type="synonym">Crioceris striolata</name>
    <dbReference type="NCBI Taxonomy" id="444603"/>
    <lineage>
        <taxon>Eukaryota</taxon>
        <taxon>Metazoa</taxon>
        <taxon>Ecdysozoa</taxon>
        <taxon>Arthropoda</taxon>
        <taxon>Hexapoda</taxon>
        <taxon>Insecta</taxon>
        <taxon>Pterygota</taxon>
        <taxon>Neoptera</taxon>
        <taxon>Endopterygota</taxon>
        <taxon>Coleoptera</taxon>
        <taxon>Polyphaga</taxon>
        <taxon>Cucujiformia</taxon>
        <taxon>Chrysomeloidea</taxon>
        <taxon>Chrysomelidae</taxon>
        <taxon>Galerucinae</taxon>
        <taxon>Alticini</taxon>
        <taxon>Phyllotreta</taxon>
    </lineage>
</organism>
<dbReference type="PANTHER" id="PTHR11351:SF98">
    <property type="entry name" value="RE43130P"/>
    <property type="match status" value="1"/>
</dbReference>
<comment type="cofactor">
    <cofactor evidence="11">
        <name>Fe(2+)</name>
        <dbReference type="ChEBI" id="CHEBI:29033"/>
    </cofactor>
</comment>
<keyword evidence="5" id="KW-0276">Fatty acid metabolism</keyword>
<evidence type="ECO:0000313" key="13">
    <source>
        <dbReference type="EMBL" id="CAG9865355.1"/>
    </source>
</evidence>
<dbReference type="GO" id="GO:0006636">
    <property type="term" value="P:unsaturated fatty acid biosynthetic process"/>
    <property type="evidence" value="ECO:0007669"/>
    <property type="project" value="TreeGrafter"/>
</dbReference>
<evidence type="ECO:0000256" key="9">
    <source>
        <dbReference type="ARBA" id="ARBA00023136"/>
    </source>
</evidence>
<keyword evidence="3 11" id="KW-0444">Lipid biosynthesis</keyword>
<feature type="transmembrane region" description="Helical" evidence="12">
    <location>
        <begin position="90"/>
        <end position="112"/>
    </location>
</feature>
<keyword evidence="8" id="KW-0443">Lipid metabolism</keyword>
<dbReference type="CDD" id="cd03505">
    <property type="entry name" value="Delta9-FADS-like"/>
    <property type="match status" value="1"/>
</dbReference>
<evidence type="ECO:0000256" key="5">
    <source>
        <dbReference type="ARBA" id="ARBA00022832"/>
    </source>
</evidence>
<dbReference type="OrthoDB" id="10260134at2759"/>
<evidence type="ECO:0000256" key="3">
    <source>
        <dbReference type="ARBA" id="ARBA00022516"/>
    </source>
</evidence>
<sequence length="266" mass="31007">MAPNLLRTSSSLYMAQASSGEPVQIVSTKEDIQTSYQPYQKAAKRPVKRKGRTYEWEIVWRNVLIFLLLHSIFLYASYLLITGKVMLKTLLFNVLFASFCAFGVTAGAHRLWAHRTYKAKLPFRIVLMIWHTAALQNDIHEWCRDHRVHHKFTDTDADPHNASRGFFFSHIGWLMLKKHKDVIAKGKTIDMSDLEADPVVMWQKKYYVGLVTVLTFLLPAHVPWYFWGENYLIAWYATIFRYTLSLNFTWLVNSAAHIWGTKPYDA</sequence>
<dbReference type="PANTHER" id="PTHR11351">
    <property type="entry name" value="ACYL-COA DESATURASE"/>
    <property type="match status" value="1"/>
</dbReference>
<dbReference type="InterPro" id="IPR015876">
    <property type="entry name" value="Acyl-CoA_DS"/>
</dbReference>
<keyword evidence="7 11" id="KW-0560">Oxidoreductase</keyword>
<proteinExistence type="inferred from homology"/>
<evidence type="ECO:0000256" key="12">
    <source>
        <dbReference type="SAM" id="Phobius"/>
    </source>
</evidence>
<gene>
    <name evidence="13" type="ORF">PHYEVI_LOCUS11590</name>
</gene>
<evidence type="ECO:0000256" key="2">
    <source>
        <dbReference type="ARBA" id="ARBA00009295"/>
    </source>
</evidence>
<evidence type="ECO:0000256" key="6">
    <source>
        <dbReference type="ARBA" id="ARBA00022989"/>
    </source>
</evidence>
<dbReference type="GO" id="GO:0004768">
    <property type="term" value="F:stearoyl-CoA 9-desaturase activity"/>
    <property type="evidence" value="ECO:0007669"/>
    <property type="project" value="TreeGrafter"/>
</dbReference>